<dbReference type="Pfam" id="PF01663">
    <property type="entry name" value="Phosphodiest"/>
    <property type="match status" value="1"/>
</dbReference>
<evidence type="ECO:0000313" key="1">
    <source>
        <dbReference type="EMBL" id="MDC7786576.1"/>
    </source>
</evidence>
<dbReference type="SUPFAM" id="SSF53649">
    <property type="entry name" value="Alkaline phosphatase-like"/>
    <property type="match status" value="1"/>
</dbReference>
<dbReference type="InterPro" id="IPR002591">
    <property type="entry name" value="Phosphodiest/P_Trfase"/>
</dbReference>
<protein>
    <submittedName>
        <fullName evidence="1">Alkaline phosphatase family protein</fullName>
    </submittedName>
</protein>
<proteinExistence type="predicted"/>
<dbReference type="Proteomes" id="UP001165652">
    <property type="component" value="Unassembled WGS sequence"/>
</dbReference>
<dbReference type="PANTHER" id="PTHR10151:SF120">
    <property type="entry name" value="BIS(5'-ADENOSYL)-TRIPHOSPHATASE"/>
    <property type="match status" value="1"/>
</dbReference>
<comment type="caution">
    <text evidence="1">The sequence shown here is derived from an EMBL/GenBank/DDBJ whole genome shotgun (WGS) entry which is preliminary data.</text>
</comment>
<reference evidence="1" key="1">
    <citation type="journal article" date="2023" name="Microbiol Resour">
        <title>Genome Sequences of Rhodoplanes serenus and Two Thermotolerant Strains, Rhodoplanes tepidamans and 'Rhodoplanes cryptolactis,' Further Refine the Genus.</title>
        <authorList>
            <person name="Rayyan A.A."/>
            <person name="Kyndt J.A."/>
        </authorList>
    </citation>
    <scope>NUCLEOTIDE SEQUENCE</scope>
    <source>
        <strain evidence="1">DSM 9987</strain>
    </source>
</reference>
<dbReference type="Gene3D" id="3.40.720.10">
    <property type="entry name" value="Alkaline Phosphatase, subunit A"/>
    <property type="match status" value="1"/>
</dbReference>
<accession>A0ABT5JB10</accession>
<dbReference type="PANTHER" id="PTHR10151">
    <property type="entry name" value="ECTONUCLEOTIDE PYROPHOSPHATASE/PHOSPHODIESTERASE"/>
    <property type="match status" value="1"/>
</dbReference>
<sequence>MRRVVLVILDGLRRDFVTAEHTPHLAEFATRAERFSGYRSAFPSATRVVSATLATGCWPARHELQGNSLALIEDGALVPHDAGHPDFLQHKRRATGRSLAVPTLAERLAPHGGAIVFNNVSPGAAYAHDPDGHGHVYHRVGAFGPGRTPLPESEQLRITLDAAGDRAMTDRFTAEVLTARRPALAVLWLGEPDHIQHGAPLGSPEHLDVLRAADRNVAAVVRAVDRLRAAGDDVLLIVGSDHGHQTVGGIVDIDAALVAAGLKESAASGDVLAISNGTSALIYVHPEHDARRPRLDAFFRTQPWAGTVLTAEELASVGQAPRHGLAFAISMKADDTPNEFGVPGTSIAAKPRDGKPDRLGCGQHGGLAAFEQSPVLMIDGQGFSPGTARPDPVRIVDVAPTVLRHLGVDHAGMDGHPLQSCAFHPKETLTCETILAS</sequence>
<organism evidence="1 2">
    <name type="scientific">Rhodoplanes tepidamans</name>
    <name type="common">Rhodoplanes cryptolactis</name>
    <dbReference type="NCBI Taxonomy" id="200616"/>
    <lineage>
        <taxon>Bacteria</taxon>
        <taxon>Pseudomonadati</taxon>
        <taxon>Pseudomonadota</taxon>
        <taxon>Alphaproteobacteria</taxon>
        <taxon>Hyphomicrobiales</taxon>
        <taxon>Nitrobacteraceae</taxon>
        <taxon>Rhodoplanes</taxon>
    </lineage>
</organism>
<reference evidence="1" key="2">
    <citation type="submission" date="2023-02" db="EMBL/GenBank/DDBJ databases">
        <authorList>
            <person name="Rayyan A."/>
            <person name="Meyer T."/>
            <person name="Kyndt J.A."/>
        </authorList>
    </citation>
    <scope>NUCLEOTIDE SEQUENCE</scope>
    <source>
        <strain evidence="1">DSM 9987</strain>
    </source>
</reference>
<name>A0ABT5JB10_RHOTP</name>
<gene>
    <name evidence="1" type="ORF">PQJ73_12860</name>
</gene>
<evidence type="ECO:0000313" key="2">
    <source>
        <dbReference type="Proteomes" id="UP001165652"/>
    </source>
</evidence>
<dbReference type="InterPro" id="IPR017850">
    <property type="entry name" value="Alkaline_phosphatase_core_sf"/>
</dbReference>
<dbReference type="EMBL" id="JAQQLI010000017">
    <property type="protein sequence ID" value="MDC7786576.1"/>
    <property type="molecule type" value="Genomic_DNA"/>
</dbReference>
<keyword evidence="2" id="KW-1185">Reference proteome</keyword>
<dbReference type="RefSeq" id="WP_272777422.1">
    <property type="nucleotide sequence ID" value="NZ_JAQQLI010000017.1"/>
</dbReference>